<keyword evidence="12" id="KW-0812">Transmembrane</keyword>
<keyword evidence="4 10" id="KW-0479">Metal-binding</keyword>
<accession>A0A4Y9XVV4</accession>
<dbReference type="Proteomes" id="UP000298327">
    <property type="component" value="Unassembled WGS sequence"/>
</dbReference>
<dbReference type="FunFam" id="3.40.190.80:FF:000003">
    <property type="entry name" value="PAP-specific phosphatase HAL2-like"/>
    <property type="match status" value="1"/>
</dbReference>
<feature type="binding site" evidence="10">
    <location>
        <position position="655"/>
    </location>
    <ligand>
        <name>Mg(2+)</name>
        <dbReference type="ChEBI" id="CHEBI:18420"/>
        <label>1</label>
        <note>catalytic</note>
    </ligand>
</feature>
<keyword evidence="12" id="KW-0472">Membrane</keyword>
<dbReference type="NCBIfam" id="TIGR01330">
    <property type="entry name" value="bisphos_HAL2"/>
    <property type="match status" value="1"/>
</dbReference>
<feature type="binding site" evidence="10">
    <location>
        <position position="512"/>
    </location>
    <ligand>
        <name>Mg(2+)</name>
        <dbReference type="ChEBI" id="CHEBI:18420"/>
        <label>1</label>
        <note>catalytic</note>
    </ligand>
</feature>
<evidence type="ECO:0000256" key="2">
    <source>
        <dbReference type="ARBA" id="ARBA00009759"/>
    </source>
</evidence>
<dbReference type="InterPro" id="IPR045338">
    <property type="entry name" value="DUF6535"/>
</dbReference>
<evidence type="ECO:0000256" key="4">
    <source>
        <dbReference type="ARBA" id="ARBA00022723"/>
    </source>
</evidence>
<feature type="transmembrane region" description="Helical" evidence="12">
    <location>
        <begin position="202"/>
        <end position="219"/>
    </location>
</feature>
<dbReference type="GO" id="GO:0008441">
    <property type="term" value="F:3'(2'),5'-bisphosphate nucleotidase activity"/>
    <property type="evidence" value="ECO:0007669"/>
    <property type="project" value="UniProtKB-EC"/>
</dbReference>
<evidence type="ECO:0000256" key="8">
    <source>
        <dbReference type="ARBA" id="ARBA00044479"/>
    </source>
</evidence>
<comment type="cofactor">
    <cofactor evidence="1 10">
        <name>Mg(2+)</name>
        <dbReference type="ChEBI" id="CHEBI:18420"/>
    </cofactor>
</comment>
<name>A0A4Y9XVV4_9AGAM</name>
<evidence type="ECO:0000256" key="1">
    <source>
        <dbReference type="ARBA" id="ARBA00001946"/>
    </source>
</evidence>
<evidence type="ECO:0000256" key="3">
    <source>
        <dbReference type="ARBA" id="ARBA00012633"/>
    </source>
</evidence>
<feature type="transmembrane region" description="Helical" evidence="12">
    <location>
        <begin position="279"/>
        <end position="297"/>
    </location>
</feature>
<dbReference type="PANTHER" id="PTHR43200">
    <property type="entry name" value="PHOSPHATASE"/>
    <property type="match status" value="1"/>
</dbReference>
<feature type="binding site" evidence="10">
    <location>
        <position position="509"/>
    </location>
    <ligand>
        <name>Mg(2+)</name>
        <dbReference type="ChEBI" id="CHEBI:18420"/>
        <label>1</label>
        <note>catalytic</note>
    </ligand>
</feature>
<evidence type="ECO:0000256" key="12">
    <source>
        <dbReference type="SAM" id="Phobius"/>
    </source>
</evidence>
<sequence length="987" mass="107574">MASMTEVGDPDNGSSPEGSTSAPLGDVSIPSDADISTTSDGRDTEDDYLSAKSLPSSIHSTTSKIDTILAVDESDNNLVGGGTSSFNLDSVTGYTALQQPLHSTDSGDADADSDDDEYSSIKSAVQEPQTLQQNKNKRNVFGVSHKKQNTQYLNPDDYQRKYAVDEDGECLGPNARVWKVYLDEAKMMDDDMVEAWKDTIDVLLVFAGLFSAVVTTFVVQSSQSLQPDYSQVSAMLLTELVDLQRAIANNESASLVPMSQQNATSGFQVAVSNQWVNRLWFISLSFSLATALISVLVKQWLQYYVSPISGTSQEKAHIRHFRYTGLEKWHVSDIVGFLPIFMHIALLLFFIGLVLFLVPLDTVTAEIIESMSISLAAEQQVAIAAVRRACALTTTVFNKLVKGETLVKGDKSPVTVGDFSAQAVINTILGHAFPSDPVVGEEDAADLRTNPALRARVVALANEALEAELGHDEMAEWGLGARRSEDELLAAIDRGNYAGGRLGRMWTLDPIDGTKGFLRGEQYAVCLALLIDARVQLGVIGCPNLPQDPSDPSSARGCLFLAVRGQGAQQLSLSGASPAPLRMPNIKPEDVQLLESVEKAHAALDVNAHVAKVLGVTKEPIRMDSQAKYCALARGEGGVYLRLPTGVGYKEKIWDHAPGSLLIEEAGGVVSDSRGQPLDFGLGRTLGENFGVVAAGKEVHSKVLEAIRRVKEAEAKQKYEWTPVLVYWCIEYQACSMVRSRDVIYALPGFAPPLSPGSRSPVNRVVYSCDPATPNRFVHLLSHSSPPLTRQINFKANVRLSLLYVTMPVVAVLDEPLDTFTVDLESALPSSLCGRKRGPGAIPAPFNIITDTRKYGWSEVAKHWVQHYELKMITVFSEDDEDEDAEPALFNVPQLLCSRPKPVKPICIEDLSRCHLNVWVDAATSWGIGIIIDKHWAAWKLQNESSSPNCPCHNIDWLETLAIELAVYILAHTFRITDARSASTATT</sequence>
<dbReference type="Gene3D" id="3.40.190.80">
    <property type="match status" value="1"/>
</dbReference>
<evidence type="ECO:0000256" key="11">
    <source>
        <dbReference type="SAM" id="MobiDB-lite"/>
    </source>
</evidence>
<feature type="binding site" evidence="10">
    <location>
        <position position="441"/>
    </location>
    <ligand>
        <name>Mg(2+)</name>
        <dbReference type="ChEBI" id="CHEBI:18420"/>
        <label>1</label>
        <note>catalytic</note>
    </ligand>
</feature>
<dbReference type="STRING" id="205917.A0A4Y9XVV4"/>
<dbReference type="Gene3D" id="3.30.540.10">
    <property type="entry name" value="Fructose-1,6-Bisphosphatase, subunit A, domain 1"/>
    <property type="match status" value="1"/>
</dbReference>
<feature type="compositionally biased region" description="Polar residues" evidence="11">
    <location>
        <begin position="53"/>
        <end position="64"/>
    </location>
</feature>
<gene>
    <name evidence="14" type="ORF">EVG20_g9775</name>
</gene>
<organism evidence="14 15">
    <name type="scientific">Dentipellis fragilis</name>
    <dbReference type="NCBI Taxonomy" id="205917"/>
    <lineage>
        <taxon>Eukaryota</taxon>
        <taxon>Fungi</taxon>
        <taxon>Dikarya</taxon>
        <taxon>Basidiomycota</taxon>
        <taxon>Agaricomycotina</taxon>
        <taxon>Agaricomycetes</taxon>
        <taxon>Russulales</taxon>
        <taxon>Hericiaceae</taxon>
        <taxon>Dentipellis</taxon>
    </lineage>
</organism>
<feature type="compositionally biased region" description="Polar residues" evidence="11">
    <location>
        <begin position="12"/>
        <end position="22"/>
    </location>
</feature>
<evidence type="ECO:0000256" key="5">
    <source>
        <dbReference type="ARBA" id="ARBA00022801"/>
    </source>
</evidence>
<dbReference type="InterPro" id="IPR051090">
    <property type="entry name" value="Inositol_monoP_superfamily"/>
</dbReference>
<dbReference type="PRINTS" id="PR00377">
    <property type="entry name" value="IMPHPHTASES"/>
</dbReference>
<dbReference type="AlphaFoldDB" id="A0A4Y9XVV4"/>
<dbReference type="SUPFAM" id="SSF56655">
    <property type="entry name" value="Carbohydrate phosphatase"/>
    <property type="match status" value="1"/>
</dbReference>
<dbReference type="InterPro" id="IPR000760">
    <property type="entry name" value="Inositol_monophosphatase-like"/>
</dbReference>
<dbReference type="Pfam" id="PF00459">
    <property type="entry name" value="Inositol_P"/>
    <property type="match status" value="1"/>
</dbReference>
<comment type="catalytic activity">
    <reaction evidence="7">
        <text>adenosine 2',5'-bisphosphate + H2O = AMP + phosphate</text>
        <dbReference type="Rhea" id="RHEA:77643"/>
        <dbReference type="ChEBI" id="CHEBI:15377"/>
        <dbReference type="ChEBI" id="CHEBI:43474"/>
        <dbReference type="ChEBI" id="CHEBI:194156"/>
        <dbReference type="ChEBI" id="CHEBI:456215"/>
        <dbReference type="EC" id="3.1.3.7"/>
    </reaction>
    <physiologicalReaction direction="left-to-right" evidence="7">
        <dbReference type="Rhea" id="RHEA:77644"/>
    </physiologicalReaction>
</comment>
<evidence type="ECO:0000256" key="6">
    <source>
        <dbReference type="ARBA" id="ARBA00022842"/>
    </source>
</evidence>
<feature type="binding site" evidence="10">
    <location>
        <position position="511"/>
    </location>
    <ligand>
        <name>Mg(2+)</name>
        <dbReference type="ChEBI" id="CHEBI:18420"/>
        <label>1</label>
        <note>catalytic</note>
    </ligand>
</feature>
<keyword evidence="15" id="KW-1185">Reference proteome</keyword>
<dbReference type="EMBL" id="SEOQ01001047">
    <property type="protein sequence ID" value="TFY54266.1"/>
    <property type="molecule type" value="Genomic_DNA"/>
</dbReference>
<feature type="transmembrane region" description="Helical" evidence="12">
    <location>
        <begin position="334"/>
        <end position="358"/>
    </location>
</feature>
<dbReference type="GO" id="GO:0000103">
    <property type="term" value="P:sulfate assimilation"/>
    <property type="evidence" value="ECO:0007669"/>
    <property type="project" value="TreeGrafter"/>
</dbReference>
<dbReference type="Pfam" id="PF20153">
    <property type="entry name" value="DUF6535"/>
    <property type="match status" value="1"/>
</dbReference>
<evidence type="ECO:0000313" key="14">
    <source>
        <dbReference type="EMBL" id="TFY54266.1"/>
    </source>
</evidence>
<keyword evidence="6 10" id="KW-0460">Magnesium</keyword>
<keyword evidence="12" id="KW-1133">Transmembrane helix</keyword>
<evidence type="ECO:0000256" key="9">
    <source>
        <dbReference type="ARBA" id="ARBA00044484"/>
    </source>
</evidence>
<comment type="catalytic activity">
    <reaction evidence="9">
        <text>3'-phosphoadenylyl sulfate + H2O = adenosine 5'-phosphosulfate + phosphate</text>
        <dbReference type="Rhea" id="RHEA:77639"/>
        <dbReference type="ChEBI" id="CHEBI:15377"/>
        <dbReference type="ChEBI" id="CHEBI:43474"/>
        <dbReference type="ChEBI" id="CHEBI:58243"/>
        <dbReference type="ChEBI" id="CHEBI:58339"/>
        <dbReference type="EC" id="3.1.3.7"/>
    </reaction>
    <physiologicalReaction direction="left-to-right" evidence="9">
        <dbReference type="Rhea" id="RHEA:77640"/>
    </physiologicalReaction>
</comment>
<evidence type="ECO:0000313" key="15">
    <source>
        <dbReference type="Proteomes" id="UP000298327"/>
    </source>
</evidence>
<protein>
    <recommendedName>
        <fullName evidence="3">3'(2'),5'-bisphosphate nucleotidase</fullName>
        <ecNumber evidence="3">3.1.3.7</ecNumber>
    </recommendedName>
</protein>
<keyword evidence="5" id="KW-0378">Hydrolase</keyword>
<dbReference type="InterPro" id="IPR020583">
    <property type="entry name" value="Inositol_monoP_metal-BS"/>
</dbReference>
<comment type="caution">
    <text evidence="14">The sequence shown here is derived from an EMBL/GenBank/DDBJ whole genome shotgun (WGS) entry which is preliminary data.</text>
</comment>
<dbReference type="EC" id="3.1.3.7" evidence="3"/>
<evidence type="ECO:0000256" key="10">
    <source>
        <dbReference type="PIRSR" id="PIRSR600760-2"/>
    </source>
</evidence>
<evidence type="ECO:0000259" key="13">
    <source>
        <dbReference type="Pfam" id="PF20153"/>
    </source>
</evidence>
<dbReference type="PROSITE" id="PS00629">
    <property type="entry name" value="IMP_1"/>
    <property type="match status" value="1"/>
</dbReference>
<dbReference type="CDD" id="cd01517">
    <property type="entry name" value="PAP_phosphatase"/>
    <property type="match status" value="1"/>
</dbReference>
<comment type="catalytic activity">
    <reaction evidence="8">
        <text>adenosine 3',5'-bisphosphate + H2O = AMP + phosphate</text>
        <dbReference type="Rhea" id="RHEA:10040"/>
        <dbReference type="ChEBI" id="CHEBI:15377"/>
        <dbReference type="ChEBI" id="CHEBI:43474"/>
        <dbReference type="ChEBI" id="CHEBI:58343"/>
        <dbReference type="ChEBI" id="CHEBI:456215"/>
        <dbReference type="EC" id="3.1.3.7"/>
    </reaction>
    <physiologicalReaction direction="left-to-right" evidence="8">
        <dbReference type="Rhea" id="RHEA:10041"/>
    </physiologicalReaction>
</comment>
<dbReference type="GO" id="GO:0046872">
    <property type="term" value="F:metal ion binding"/>
    <property type="evidence" value="ECO:0007669"/>
    <property type="project" value="UniProtKB-KW"/>
</dbReference>
<dbReference type="PANTHER" id="PTHR43200:SF6">
    <property type="entry name" value="3'(2'),5'-BISPHOSPHATE NUCLEOTIDASE"/>
    <property type="match status" value="1"/>
</dbReference>
<dbReference type="OrthoDB" id="411145at2759"/>
<feature type="region of interest" description="Disordered" evidence="11">
    <location>
        <begin position="1"/>
        <end position="64"/>
    </location>
</feature>
<proteinExistence type="inferred from homology"/>
<comment type="similarity">
    <text evidence="2">Belongs to the inositol monophosphatase superfamily.</text>
</comment>
<reference evidence="14 15" key="1">
    <citation type="submission" date="2019-02" db="EMBL/GenBank/DDBJ databases">
        <title>Genome sequencing of the rare red list fungi Dentipellis fragilis.</title>
        <authorList>
            <person name="Buettner E."/>
            <person name="Kellner H."/>
        </authorList>
    </citation>
    <scope>NUCLEOTIDE SEQUENCE [LARGE SCALE GENOMIC DNA]</scope>
    <source>
        <strain evidence="14 15">DSM 105465</strain>
    </source>
</reference>
<feature type="domain" description="DUF6535" evidence="13">
    <location>
        <begin position="178"/>
        <end position="358"/>
    </location>
</feature>
<dbReference type="InterPro" id="IPR006239">
    <property type="entry name" value="DPNP"/>
</dbReference>
<evidence type="ECO:0000256" key="7">
    <source>
        <dbReference type="ARBA" id="ARBA00044466"/>
    </source>
</evidence>